<dbReference type="RefSeq" id="XP_019022332.1">
    <property type="nucleotide sequence ID" value="XM_019170802.1"/>
</dbReference>
<dbReference type="Proteomes" id="UP000033140">
    <property type="component" value="Unassembled WGS sequence"/>
</dbReference>
<reference evidence="3 4" key="1">
    <citation type="journal article" date="2011" name="J. Gen. Appl. Microbiol.">
        <title>Draft genome sequencing of the enigmatic yeast Saitoella complicata.</title>
        <authorList>
            <person name="Nishida H."/>
            <person name="Hamamoto M."/>
            <person name="Sugiyama J."/>
        </authorList>
    </citation>
    <scope>NUCLEOTIDE SEQUENCE [LARGE SCALE GENOMIC DNA]</scope>
    <source>
        <strain evidence="3 4">NRRL Y-17804</strain>
    </source>
</reference>
<gene>
    <name evidence="3" type="ORF">G7K_3433-t1</name>
</gene>
<keyword evidence="2" id="KW-1133">Transmembrane helix</keyword>
<dbReference type="AlphaFoldDB" id="A0A0E9NHV1"/>
<feature type="transmembrane region" description="Helical" evidence="2">
    <location>
        <begin position="116"/>
        <end position="139"/>
    </location>
</feature>
<reference evidence="3 4" key="3">
    <citation type="journal article" date="2015" name="Genome Announc.">
        <title>Draft Genome Sequence of the Archiascomycetous Yeast Saitoella complicata.</title>
        <authorList>
            <person name="Yamauchi K."/>
            <person name="Kondo S."/>
            <person name="Hamamoto M."/>
            <person name="Takahashi Y."/>
            <person name="Ogura Y."/>
            <person name="Hayashi T."/>
            <person name="Nishida H."/>
        </authorList>
    </citation>
    <scope>NUCLEOTIDE SEQUENCE [LARGE SCALE GENOMIC DNA]</scope>
    <source>
        <strain evidence="3 4">NRRL Y-17804</strain>
    </source>
</reference>
<protein>
    <submittedName>
        <fullName evidence="3">Uncharacterized protein</fullName>
    </submittedName>
</protein>
<accession>A0A0E9NHV1</accession>
<organism evidence="3 4">
    <name type="scientific">Saitoella complicata (strain BCRC 22490 / CBS 7301 / JCM 7358 / NBRC 10748 / NRRL Y-17804)</name>
    <dbReference type="NCBI Taxonomy" id="698492"/>
    <lineage>
        <taxon>Eukaryota</taxon>
        <taxon>Fungi</taxon>
        <taxon>Dikarya</taxon>
        <taxon>Ascomycota</taxon>
        <taxon>Taphrinomycotina</taxon>
        <taxon>Taphrinomycotina incertae sedis</taxon>
        <taxon>Saitoella</taxon>
    </lineage>
</organism>
<keyword evidence="2" id="KW-0472">Membrane</keyword>
<evidence type="ECO:0000256" key="1">
    <source>
        <dbReference type="SAM" id="MobiDB-lite"/>
    </source>
</evidence>
<keyword evidence="2" id="KW-0812">Transmembrane</keyword>
<feature type="transmembrane region" description="Helical" evidence="2">
    <location>
        <begin position="90"/>
        <end position="110"/>
    </location>
</feature>
<evidence type="ECO:0000256" key="2">
    <source>
        <dbReference type="SAM" id="Phobius"/>
    </source>
</evidence>
<dbReference type="EMBL" id="BACD03000021">
    <property type="protein sequence ID" value="GAO49281.1"/>
    <property type="molecule type" value="Genomic_DNA"/>
</dbReference>
<reference evidence="3 4" key="2">
    <citation type="journal article" date="2014" name="J. Gen. Appl. Microbiol.">
        <title>The early diverging ascomycetous budding yeast Saitoella complicata has three histone deacetylases belonging to the Clr6, Hos2, and Rpd3 lineages.</title>
        <authorList>
            <person name="Nishida H."/>
            <person name="Matsumoto T."/>
            <person name="Kondo S."/>
            <person name="Hamamoto M."/>
            <person name="Yoshikawa H."/>
        </authorList>
    </citation>
    <scope>NUCLEOTIDE SEQUENCE [LARGE SCALE GENOMIC DNA]</scope>
    <source>
        <strain evidence="3 4">NRRL Y-17804</strain>
    </source>
</reference>
<comment type="caution">
    <text evidence="3">The sequence shown here is derived from an EMBL/GenBank/DDBJ whole genome shotgun (WGS) entry which is preliminary data.</text>
</comment>
<keyword evidence="4" id="KW-1185">Reference proteome</keyword>
<evidence type="ECO:0000313" key="3">
    <source>
        <dbReference type="EMBL" id="GAO49281.1"/>
    </source>
</evidence>
<evidence type="ECO:0000313" key="4">
    <source>
        <dbReference type="Proteomes" id="UP000033140"/>
    </source>
</evidence>
<dbReference type="OMA" id="QWITWIK"/>
<feature type="region of interest" description="Disordered" evidence="1">
    <location>
        <begin position="228"/>
        <end position="251"/>
    </location>
</feature>
<name>A0A0E9NHV1_SAICN</name>
<sequence>MMLNQSIRLGLRSCPSRIALVGRTSAFVPHAQQHLHVRQISWLRKLIPGKSAEPKSSYVKPAKPSTTDDVPEAVVLYRGDIGSKIAGYKAASTSFLVVGYLAAPAILFTAQTPMSGLLAMLASCTMPLLICHAFGSAYVMRVSVLPPDDARKNRKAFNAYMAEPEGDMPLVLETLGLFGQIKKTGVRLSELEPTKKRFATWQRKSDGKKFMVDKEGGDPSMKWLHQFVEKSSGKQVNEETKDPEHKKEEKK</sequence>
<proteinExistence type="predicted"/>